<comment type="caution">
    <text evidence="1">The sequence shown here is derived from an EMBL/GenBank/DDBJ whole genome shotgun (WGS) entry which is preliminary data.</text>
</comment>
<proteinExistence type="predicted"/>
<evidence type="ECO:0000313" key="1">
    <source>
        <dbReference type="EMBL" id="KAG2110595.1"/>
    </source>
</evidence>
<accession>A0A9P7F8V4</accession>
<dbReference type="Proteomes" id="UP000823399">
    <property type="component" value="Unassembled WGS sequence"/>
</dbReference>
<organism evidence="1 2">
    <name type="scientific">Suillus discolor</name>
    <dbReference type="NCBI Taxonomy" id="1912936"/>
    <lineage>
        <taxon>Eukaryota</taxon>
        <taxon>Fungi</taxon>
        <taxon>Dikarya</taxon>
        <taxon>Basidiomycota</taxon>
        <taxon>Agaricomycotina</taxon>
        <taxon>Agaricomycetes</taxon>
        <taxon>Agaricomycetidae</taxon>
        <taxon>Boletales</taxon>
        <taxon>Suillineae</taxon>
        <taxon>Suillaceae</taxon>
        <taxon>Suillus</taxon>
    </lineage>
</organism>
<dbReference type="EMBL" id="JABBWM010000020">
    <property type="protein sequence ID" value="KAG2110595.1"/>
    <property type="molecule type" value="Genomic_DNA"/>
</dbReference>
<dbReference type="RefSeq" id="XP_041294185.1">
    <property type="nucleotide sequence ID" value="XM_041440474.1"/>
</dbReference>
<dbReference type="AlphaFoldDB" id="A0A9P7F8V4"/>
<sequence length="199" mass="22057">MLYFPRLQYQGLINSLMVDSNISQFWSRDESVITPVILFVNLISASVLELEDQQHQAEVAIVNTTSGNTNMEDIQIPDSGGEHLFGIDLVTSAFANITGRTNMSCGGENVEKLSEMGVRKAAADSAEIVDTYCTSSQYDSMQRDLLREDGDEAEDVSNWSTNNSVFALTAMAYYQMDTNHNLEGHGVVPRSAYIRRVRG</sequence>
<name>A0A9P7F8V4_9AGAM</name>
<protein>
    <submittedName>
        <fullName evidence="1">Uncharacterized protein</fullName>
    </submittedName>
</protein>
<evidence type="ECO:0000313" key="2">
    <source>
        <dbReference type="Proteomes" id="UP000823399"/>
    </source>
</evidence>
<keyword evidence="2" id="KW-1185">Reference proteome</keyword>
<gene>
    <name evidence="1" type="ORF">F5147DRAFT_760255</name>
</gene>
<dbReference type="GeneID" id="64702733"/>
<reference evidence="1" key="1">
    <citation type="journal article" date="2020" name="New Phytol.">
        <title>Comparative genomics reveals dynamic genome evolution in host specialist ectomycorrhizal fungi.</title>
        <authorList>
            <person name="Lofgren L.A."/>
            <person name="Nguyen N.H."/>
            <person name="Vilgalys R."/>
            <person name="Ruytinx J."/>
            <person name="Liao H.L."/>
            <person name="Branco S."/>
            <person name="Kuo A."/>
            <person name="LaButti K."/>
            <person name="Lipzen A."/>
            <person name="Andreopoulos W."/>
            <person name="Pangilinan J."/>
            <person name="Riley R."/>
            <person name="Hundley H."/>
            <person name="Na H."/>
            <person name="Barry K."/>
            <person name="Grigoriev I.V."/>
            <person name="Stajich J.E."/>
            <person name="Kennedy P.G."/>
        </authorList>
    </citation>
    <scope>NUCLEOTIDE SEQUENCE</scope>
    <source>
        <strain evidence="1">FC423</strain>
    </source>
</reference>